<accession>A0A095WZU7</accession>
<proteinExistence type="predicted"/>
<dbReference type="InterPro" id="IPR025392">
    <property type="entry name" value="DUF4124"/>
</dbReference>
<dbReference type="STRING" id="1265313.HRUBRA_01266"/>
<reference evidence="4 5" key="1">
    <citation type="journal article" date="2014" name="Genome Announc.">
        <title>Genome Sequence of Gammaproteobacterial Pseudohaliea rubra Type Strain DSM 19751, Isolated from Coastal Seawater of the Mediterranean Sea.</title>
        <authorList>
            <person name="Spring S."/>
            <person name="Fiebig A."/>
            <person name="Riedel T."/>
            <person name="Goker M."/>
            <person name="Klenk H.P."/>
        </authorList>
    </citation>
    <scope>NUCLEOTIDE SEQUENCE [LARGE SCALE GENOMIC DNA]</scope>
    <source>
        <strain evidence="4 5">DSM 19751</strain>
    </source>
</reference>
<dbReference type="EMBL" id="AUVB01000037">
    <property type="protein sequence ID" value="KGE04134.1"/>
    <property type="molecule type" value="Genomic_DNA"/>
</dbReference>
<evidence type="ECO:0000313" key="4">
    <source>
        <dbReference type="EMBL" id="KGE04134.1"/>
    </source>
</evidence>
<keyword evidence="2" id="KW-0732">Signal</keyword>
<keyword evidence="5" id="KW-1185">Reference proteome</keyword>
<evidence type="ECO:0000259" key="3">
    <source>
        <dbReference type="Pfam" id="PF13511"/>
    </source>
</evidence>
<dbReference type="HOGENOM" id="CLU_108835_2_0_6"/>
<feature type="signal peptide" evidence="2">
    <location>
        <begin position="1"/>
        <end position="20"/>
    </location>
</feature>
<evidence type="ECO:0000256" key="1">
    <source>
        <dbReference type="SAM" id="MobiDB-lite"/>
    </source>
</evidence>
<evidence type="ECO:0000313" key="5">
    <source>
        <dbReference type="Proteomes" id="UP000029640"/>
    </source>
</evidence>
<name>A0A095WZU7_9GAMM</name>
<dbReference type="RefSeq" id="WP_144244480.1">
    <property type="nucleotide sequence ID" value="NZ_KN234793.1"/>
</dbReference>
<dbReference type="Proteomes" id="UP000029640">
    <property type="component" value="Unassembled WGS sequence"/>
</dbReference>
<comment type="caution">
    <text evidence="4">The sequence shown here is derived from an EMBL/GenBank/DDBJ whole genome shotgun (WGS) entry which is preliminary data.</text>
</comment>
<sequence>MLVAGLMAGLALAGPPAAQAAEELYRWVDAAGQLVISDRPPEPGTPHETLSVKSGRSLSSPAAPGPAEAARSQDEPPAPQGEDVLANPETCRIARENLNALETASRIQKLGDDGEPYFLSEEEKAIEKDRARSLIRLHCRPGQASGETE</sequence>
<dbReference type="AlphaFoldDB" id="A0A095WZU7"/>
<protein>
    <recommendedName>
        <fullName evidence="3">DUF4124 domain-containing protein</fullName>
    </recommendedName>
</protein>
<organism evidence="4 5">
    <name type="scientific">Pseudohaliea rubra DSM 19751</name>
    <dbReference type="NCBI Taxonomy" id="1265313"/>
    <lineage>
        <taxon>Bacteria</taxon>
        <taxon>Pseudomonadati</taxon>
        <taxon>Pseudomonadota</taxon>
        <taxon>Gammaproteobacteria</taxon>
        <taxon>Cellvibrionales</taxon>
        <taxon>Halieaceae</taxon>
        <taxon>Pseudohaliea</taxon>
    </lineage>
</organism>
<evidence type="ECO:0000256" key="2">
    <source>
        <dbReference type="SAM" id="SignalP"/>
    </source>
</evidence>
<feature type="domain" description="DUF4124" evidence="3">
    <location>
        <begin position="17"/>
        <end position="64"/>
    </location>
</feature>
<feature type="compositionally biased region" description="Low complexity" evidence="1">
    <location>
        <begin position="54"/>
        <end position="70"/>
    </location>
</feature>
<dbReference type="Pfam" id="PF13511">
    <property type="entry name" value="DUF4124"/>
    <property type="match status" value="1"/>
</dbReference>
<gene>
    <name evidence="4" type="ORF">HRUBRA_01266</name>
</gene>
<feature type="region of interest" description="Disordered" evidence="1">
    <location>
        <begin position="36"/>
        <end position="88"/>
    </location>
</feature>
<dbReference type="OrthoDB" id="7068596at2"/>
<feature type="chain" id="PRO_5001912175" description="DUF4124 domain-containing protein" evidence="2">
    <location>
        <begin position="21"/>
        <end position="149"/>
    </location>
</feature>